<evidence type="ECO:0000313" key="2">
    <source>
        <dbReference type="Proteomes" id="UP000505325"/>
    </source>
</evidence>
<dbReference type="EMBL" id="CP054212">
    <property type="protein sequence ID" value="QKJ85704.1"/>
    <property type="molecule type" value="Genomic_DNA"/>
</dbReference>
<gene>
    <name evidence="1" type="ORF">PMPD1_0732</name>
</gene>
<dbReference type="Proteomes" id="UP000505325">
    <property type="component" value="Chromosome"/>
</dbReference>
<accession>A0A6M8U879</accession>
<dbReference type="KEGG" id="pmak:PMPD1_0732"/>
<protein>
    <submittedName>
        <fullName evidence="1">Uncharacterized protein</fullName>
    </submittedName>
</protein>
<reference evidence="1 2" key="1">
    <citation type="submission" date="2020-06" db="EMBL/GenBank/DDBJ databases">
        <title>Genome sequence of Paramixta manurensis strain PD-1.</title>
        <authorList>
            <person name="Lee C.W."/>
            <person name="Kim J."/>
        </authorList>
    </citation>
    <scope>NUCLEOTIDE SEQUENCE [LARGE SCALE GENOMIC DNA]</scope>
    <source>
        <strain evidence="1 2">PD-1</strain>
    </source>
</reference>
<sequence>MKIIIADGMISTMRNSFLLFCCFFFTGYAEGDRMKGFNIWSFIEGMQTRATELDGDSIKKLPFPIFLDHENKYTAFYKGKDFKLDDGNNISSIDIRLSKEKSETPAFIAFEISGECITLDELKKKYKPLELSSYPSGNSNDEVTAYTYHKNEKQTLSFGFKQTDPSCLHTVVIDSDE</sequence>
<dbReference type="AlphaFoldDB" id="A0A6M8U879"/>
<evidence type="ECO:0000313" key="1">
    <source>
        <dbReference type="EMBL" id="QKJ85704.1"/>
    </source>
</evidence>
<name>A0A6M8U879_9GAMM</name>
<proteinExistence type="predicted"/>
<keyword evidence="2" id="KW-1185">Reference proteome</keyword>
<dbReference type="RefSeq" id="WP_173632770.1">
    <property type="nucleotide sequence ID" value="NZ_CP054212.1"/>
</dbReference>
<organism evidence="1 2">
    <name type="scientific">Paramixta manurensis</name>
    <dbReference type="NCBI Taxonomy" id="2740817"/>
    <lineage>
        <taxon>Bacteria</taxon>
        <taxon>Pseudomonadati</taxon>
        <taxon>Pseudomonadota</taxon>
        <taxon>Gammaproteobacteria</taxon>
        <taxon>Enterobacterales</taxon>
        <taxon>Erwiniaceae</taxon>
        <taxon>Paramixta</taxon>
    </lineage>
</organism>